<keyword evidence="6" id="KW-1185">Reference proteome</keyword>
<evidence type="ECO:0000256" key="3">
    <source>
        <dbReference type="PROSITE-ProRule" id="PRU00023"/>
    </source>
</evidence>
<dbReference type="EMBL" id="JAKROA010000062">
    <property type="protein sequence ID" value="KAL5102589.1"/>
    <property type="molecule type" value="Genomic_DNA"/>
</dbReference>
<dbReference type="SMART" id="SM00248">
    <property type="entry name" value="ANK"/>
    <property type="match status" value="2"/>
</dbReference>
<dbReference type="PROSITE" id="PS50088">
    <property type="entry name" value="ANK_REPEAT"/>
    <property type="match status" value="1"/>
</dbReference>
<reference evidence="5 6" key="1">
    <citation type="journal article" date="2022" name="Front. Cell. Infect. Microbiol.">
        <title>The Genomes of Two Strains of Taenia crassiceps the Animal Model for the Study of Human Cysticercosis.</title>
        <authorList>
            <person name="Bobes R.J."/>
            <person name="Estrada K."/>
            <person name="Rios-Valencia D.G."/>
            <person name="Calderon-Gallegos A."/>
            <person name="de la Torre P."/>
            <person name="Carrero J.C."/>
            <person name="Sanchez-Flores A."/>
            <person name="Laclette J.P."/>
        </authorList>
    </citation>
    <scope>NUCLEOTIDE SEQUENCE [LARGE SCALE GENOMIC DNA]</scope>
    <source>
        <strain evidence="5">WFUcys</strain>
    </source>
</reference>
<feature type="repeat" description="ANK" evidence="3">
    <location>
        <begin position="23"/>
        <end position="55"/>
    </location>
</feature>
<evidence type="ECO:0000313" key="4">
    <source>
        <dbReference type="EMBL" id="KAL5102589.1"/>
    </source>
</evidence>
<comment type="caution">
    <text evidence="5">The sequence shown here is derived from an EMBL/GenBank/DDBJ whole genome shotgun (WGS) entry which is preliminary data.</text>
</comment>
<evidence type="ECO:0000256" key="1">
    <source>
        <dbReference type="ARBA" id="ARBA00022737"/>
    </source>
</evidence>
<dbReference type="InterPro" id="IPR002110">
    <property type="entry name" value="Ankyrin_rpt"/>
</dbReference>
<proteinExistence type="predicted"/>
<sequence length="117" mass="12990">MGNIEMMELLINNGAYTYLCDHRGNTPLHWAARKGNLAAVTLLCRADCTADARNMNNRTPLMEARLHGHSTIVRYLLQYETDKESQLTDQSGSIPLPATSVARDASYFALYCSAAHD</sequence>
<dbReference type="InterPro" id="IPR050776">
    <property type="entry name" value="Ank_Repeat/CDKN_Inhibitor"/>
</dbReference>
<accession>A0ABR4PZ74</accession>
<protein>
    <submittedName>
        <fullName evidence="5">Ankyrin repeat domain-containing protein 17</fullName>
    </submittedName>
</protein>
<evidence type="ECO:0000313" key="5">
    <source>
        <dbReference type="EMBL" id="KAL5102687.1"/>
    </source>
</evidence>
<dbReference type="Pfam" id="PF12796">
    <property type="entry name" value="Ank_2"/>
    <property type="match status" value="1"/>
</dbReference>
<dbReference type="InterPro" id="IPR036770">
    <property type="entry name" value="Ankyrin_rpt-contain_sf"/>
</dbReference>
<evidence type="ECO:0000256" key="2">
    <source>
        <dbReference type="ARBA" id="ARBA00023043"/>
    </source>
</evidence>
<dbReference type="PROSITE" id="PS50297">
    <property type="entry name" value="ANK_REP_REGION"/>
    <property type="match status" value="1"/>
</dbReference>
<keyword evidence="1" id="KW-0677">Repeat</keyword>
<dbReference type="Proteomes" id="UP001651158">
    <property type="component" value="Unassembled WGS sequence"/>
</dbReference>
<dbReference type="SUPFAM" id="SSF48403">
    <property type="entry name" value="Ankyrin repeat"/>
    <property type="match status" value="1"/>
</dbReference>
<evidence type="ECO:0000313" key="6">
    <source>
        <dbReference type="Proteomes" id="UP001651158"/>
    </source>
</evidence>
<dbReference type="Gene3D" id="1.25.40.20">
    <property type="entry name" value="Ankyrin repeat-containing domain"/>
    <property type="match status" value="1"/>
</dbReference>
<organism evidence="5 6">
    <name type="scientific">Taenia crassiceps</name>
    <dbReference type="NCBI Taxonomy" id="6207"/>
    <lineage>
        <taxon>Eukaryota</taxon>
        <taxon>Metazoa</taxon>
        <taxon>Spiralia</taxon>
        <taxon>Lophotrochozoa</taxon>
        <taxon>Platyhelminthes</taxon>
        <taxon>Cestoda</taxon>
        <taxon>Eucestoda</taxon>
        <taxon>Cyclophyllidea</taxon>
        <taxon>Taeniidae</taxon>
        <taxon>Taenia</taxon>
    </lineage>
</organism>
<name>A0ABR4PZ74_9CEST</name>
<keyword evidence="2 3" id="KW-0040">ANK repeat</keyword>
<reference evidence="5" key="2">
    <citation type="submission" date="2024-12" db="EMBL/GenBank/DDBJ databases">
        <authorList>
            <person name="Estrada K."/>
            <person name="Bobes R.J."/>
            <person name="Sanchez-Flores A."/>
            <person name="Laclette J.P."/>
        </authorList>
    </citation>
    <scope>NUCLEOTIDE SEQUENCE</scope>
    <source>
        <strain evidence="5">WFUcys</strain>
        <tissue evidence="5">Peritoneal cavity of infected mice</tissue>
    </source>
</reference>
<dbReference type="EMBL" id="JAKROA010000031">
    <property type="protein sequence ID" value="KAL5102687.1"/>
    <property type="molecule type" value="Genomic_DNA"/>
</dbReference>
<dbReference type="PANTHER" id="PTHR24201">
    <property type="entry name" value="ANK_REP_REGION DOMAIN-CONTAINING PROTEIN"/>
    <property type="match status" value="1"/>
</dbReference>
<gene>
    <name evidence="4" type="ORF">TcWFU_007926</name>
    <name evidence="5" type="ORF">TcWFU_009596</name>
</gene>